<dbReference type="InterPro" id="IPR012312">
    <property type="entry name" value="Hemerythrin-like"/>
</dbReference>
<feature type="domain" description="Hemerythrin-like" evidence="1">
    <location>
        <begin position="35"/>
        <end position="157"/>
    </location>
</feature>
<dbReference type="Pfam" id="PF01814">
    <property type="entry name" value="Hemerythrin"/>
    <property type="match status" value="1"/>
</dbReference>
<reference evidence="3" key="1">
    <citation type="journal article" date="2015" name="Genome Announc.">
        <title>Draft whole-genome sequence of the biocontrol agent Trichoderma harzianum T6776.</title>
        <authorList>
            <person name="Baroncelli R."/>
            <person name="Piaggeschi G."/>
            <person name="Fiorini L."/>
            <person name="Bertolini E."/>
            <person name="Zapparata A."/>
            <person name="Pe M.E."/>
            <person name="Sarrocco S."/>
            <person name="Vannacci G."/>
        </authorList>
    </citation>
    <scope>NUCLEOTIDE SEQUENCE [LARGE SCALE GENOMIC DNA]</scope>
    <source>
        <strain evidence="3">T6776</strain>
    </source>
</reference>
<dbReference type="PANTHER" id="PTHR38048">
    <property type="entry name" value="EXPRESSED PROTEIN"/>
    <property type="match status" value="1"/>
</dbReference>
<evidence type="ECO:0000313" key="2">
    <source>
        <dbReference type="EMBL" id="KKP00483.1"/>
    </source>
</evidence>
<comment type="caution">
    <text evidence="2">The sequence shown here is derived from an EMBL/GenBank/DDBJ whole genome shotgun (WGS) entry which is preliminary data.</text>
</comment>
<dbReference type="Proteomes" id="UP000034112">
    <property type="component" value="Unassembled WGS sequence"/>
</dbReference>
<proteinExistence type="predicted"/>
<dbReference type="InterPro" id="IPR053206">
    <property type="entry name" value="Dimeric_xanthone_biosynth"/>
</dbReference>
<organism evidence="2 3">
    <name type="scientific">Trichoderma harzianum</name>
    <name type="common">Hypocrea lixii</name>
    <dbReference type="NCBI Taxonomy" id="5544"/>
    <lineage>
        <taxon>Eukaryota</taxon>
        <taxon>Fungi</taxon>
        <taxon>Dikarya</taxon>
        <taxon>Ascomycota</taxon>
        <taxon>Pezizomycotina</taxon>
        <taxon>Sordariomycetes</taxon>
        <taxon>Hypocreomycetidae</taxon>
        <taxon>Hypocreales</taxon>
        <taxon>Hypocreaceae</taxon>
        <taxon>Trichoderma</taxon>
    </lineage>
</organism>
<dbReference type="OMA" id="NEMAFAH"/>
<accession>A0A0F9XJ34</accession>
<dbReference type="Gene3D" id="1.20.120.520">
    <property type="entry name" value="nmb1532 protein domain like"/>
    <property type="match status" value="1"/>
</dbReference>
<evidence type="ECO:0000313" key="3">
    <source>
        <dbReference type="Proteomes" id="UP000034112"/>
    </source>
</evidence>
<dbReference type="AlphaFoldDB" id="A0A0F9XJ34"/>
<dbReference type="PANTHER" id="PTHR38048:SF2">
    <property type="entry name" value="HEMERYTHRIN-LIKE DOMAIN-CONTAINING PROTEIN"/>
    <property type="match status" value="1"/>
</dbReference>
<evidence type="ECO:0000259" key="1">
    <source>
        <dbReference type="Pfam" id="PF01814"/>
    </source>
</evidence>
<name>A0A0F9XJ34_TRIHA</name>
<sequence length="254" mass="28726">MASALGKWADGPLELIETPSFTKRTDDHPAHYIANEMAFAHNAMLRGINAICLQAPYIPKADVSDFLFFVASWAGWVQHHHILEETRMFPGFERIPGIKAGQLSHNFEQHQLFSTGLDDLKKYATNTTEADYDGGRLREIITSFSTYMREHLADEIDTLWSLECCEKGQEENLLQVYKDCEAEAGKQDKTVVPPMVMGLCDKTFQGGNGWPAMPMGSEYIVHYLLGRKHRGAWRFLPSDTFRKPRPLPFLGDGS</sequence>
<dbReference type="EMBL" id="JOKZ01000249">
    <property type="protein sequence ID" value="KKP00483.1"/>
    <property type="molecule type" value="Genomic_DNA"/>
</dbReference>
<gene>
    <name evidence="2" type="ORF">THAR02_07396</name>
</gene>
<protein>
    <recommendedName>
        <fullName evidence="1">Hemerythrin-like domain-containing protein</fullName>
    </recommendedName>
</protein>
<dbReference type="OrthoDB" id="58416at2759"/>